<dbReference type="Pfam" id="PF13640">
    <property type="entry name" value="2OG-FeII_Oxy_3"/>
    <property type="match status" value="1"/>
</dbReference>
<evidence type="ECO:0000256" key="13">
    <source>
        <dbReference type="ARBA" id="ARBA00023180"/>
    </source>
</evidence>
<sequence length="277" mass="30848">MARRLLLALALAAVLGLAHARSVPVSTSDPDARKKIVVLDPDARIYLWKGFLTPEECDYIRMKAEKRLERSGVVDTGSGGSVVSDIRTSDGMFFERGEDAIIEAVEQRLADWTMTPIWGGESLQVLRYRKDQKYDSHVSLPCYYFFHKDGSSNGGNRWATVLLYLTETEEGGETVFPKIPAPNGINVGFSECAKYNLAVKPHKGDALLFHSMKPTGELEERSMHGACPVIRGEKFSMTKWIHAGHYVMNDAYDDKAREYKARLGSATDRTGTGSHEL</sequence>
<keyword evidence="11" id="KW-0408">Iron</keyword>
<dbReference type="PANTHER" id="PTHR10869">
    <property type="entry name" value="PROLYL 4-HYDROXYLASE ALPHA SUBUNIT"/>
    <property type="match status" value="1"/>
</dbReference>
<keyword evidence="18" id="KW-1185">Reference proteome</keyword>
<keyword evidence="15" id="KW-0732">Signal</keyword>
<dbReference type="Gramene" id="PNW73280">
    <property type="protein sequence ID" value="PNW73280"/>
    <property type="gene ID" value="CHLRE_14g626200v5"/>
</dbReference>
<dbReference type="GO" id="GO:0005783">
    <property type="term" value="C:endoplasmic reticulum"/>
    <property type="evidence" value="ECO:0000318"/>
    <property type="project" value="GO_Central"/>
</dbReference>
<keyword evidence="9" id="KW-1133">Transmembrane helix</keyword>
<evidence type="ECO:0000256" key="11">
    <source>
        <dbReference type="ARBA" id="ARBA00023004"/>
    </source>
</evidence>
<dbReference type="GO" id="GO:0004656">
    <property type="term" value="F:procollagen-proline 4-dioxygenase activity"/>
    <property type="evidence" value="ECO:0000318"/>
    <property type="project" value="GO_Central"/>
</dbReference>
<name>A0A2K3CYD1_CHLRE</name>
<dbReference type="InterPro" id="IPR005123">
    <property type="entry name" value="Oxoglu/Fe-dep_dioxygenase_dom"/>
</dbReference>
<dbReference type="GeneID" id="5718291"/>
<comment type="catalytic activity">
    <reaction evidence="14">
        <text>L-prolyl-[collagen] + 2-oxoglutarate + O2 = trans-4-hydroxy-L-prolyl-[collagen] + succinate + CO2</text>
        <dbReference type="Rhea" id="RHEA:18945"/>
        <dbReference type="Rhea" id="RHEA-COMP:11676"/>
        <dbReference type="Rhea" id="RHEA-COMP:11680"/>
        <dbReference type="ChEBI" id="CHEBI:15379"/>
        <dbReference type="ChEBI" id="CHEBI:16526"/>
        <dbReference type="ChEBI" id="CHEBI:16810"/>
        <dbReference type="ChEBI" id="CHEBI:30031"/>
        <dbReference type="ChEBI" id="CHEBI:50342"/>
        <dbReference type="ChEBI" id="CHEBI:61965"/>
        <dbReference type="EC" id="1.14.11.2"/>
    </reaction>
</comment>
<keyword evidence="13" id="KW-0325">Glycoprotein</keyword>
<keyword evidence="6" id="KW-0479">Metal-binding</keyword>
<evidence type="ECO:0000256" key="15">
    <source>
        <dbReference type="SAM" id="SignalP"/>
    </source>
</evidence>
<dbReference type="ExpressionAtlas" id="A0A2K3CYD1">
    <property type="expression patterns" value="baseline and differential"/>
</dbReference>
<dbReference type="PaxDb" id="3055-EDP03830"/>
<comment type="subcellular location">
    <subcellularLocation>
        <location evidence="2">Endoplasmic reticulum membrane</location>
        <topology evidence="2">Single-pass type II membrane protein</topology>
    </subcellularLocation>
</comment>
<evidence type="ECO:0000256" key="2">
    <source>
        <dbReference type="ARBA" id="ARBA00004648"/>
    </source>
</evidence>
<comment type="similarity">
    <text evidence="3">Belongs to the P4HA family.</text>
</comment>
<keyword evidence="5" id="KW-0812">Transmembrane</keyword>
<dbReference type="InterPro" id="IPR045054">
    <property type="entry name" value="P4HA-like"/>
</dbReference>
<dbReference type="PANTHER" id="PTHR10869:SF238">
    <property type="entry name" value="PROLYL 4-HYDROXYLASE 6-RELATED"/>
    <property type="match status" value="1"/>
</dbReference>
<dbReference type="FunFam" id="2.60.120.620:FF:000002">
    <property type="entry name" value="Prolyl 4-hydroxylase 4"/>
    <property type="match status" value="1"/>
</dbReference>
<evidence type="ECO:0000256" key="9">
    <source>
        <dbReference type="ARBA" id="ARBA00022989"/>
    </source>
</evidence>
<dbReference type="InterPro" id="IPR006620">
    <property type="entry name" value="Pro_4_hyd_alph"/>
</dbReference>
<evidence type="ECO:0000313" key="17">
    <source>
        <dbReference type="EMBL" id="PNW73280.1"/>
    </source>
</evidence>
<dbReference type="GO" id="GO:0005789">
    <property type="term" value="C:endoplasmic reticulum membrane"/>
    <property type="evidence" value="ECO:0007669"/>
    <property type="project" value="UniProtKB-SubCell"/>
</dbReference>
<reference evidence="17 18" key="1">
    <citation type="journal article" date="2007" name="Science">
        <title>The Chlamydomonas genome reveals the evolution of key animal and plant functions.</title>
        <authorList>
            <person name="Merchant S.S."/>
            <person name="Prochnik S.E."/>
            <person name="Vallon O."/>
            <person name="Harris E.H."/>
            <person name="Karpowicz S.J."/>
            <person name="Witman G.B."/>
            <person name="Terry A."/>
            <person name="Salamov A."/>
            <person name="Fritz-Laylin L.K."/>
            <person name="Marechal-Drouard L."/>
            <person name="Marshall W.F."/>
            <person name="Qu L.H."/>
            <person name="Nelson D.R."/>
            <person name="Sanderfoot A.A."/>
            <person name="Spalding M.H."/>
            <person name="Kapitonov V.V."/>
            <person name="Ren Q."/>
            <person name="Ferris P."/>
            <person name="Lindquist E."/>
            <person name="Shapiro H."/>
            <person name="Lucas S.M."/>
            <person name="Grimwood J."/>
            <person name="Schmutz J."/>
            <person name="Cardol P."/>
            <person name="Cerutti H."/>
            <person name="Chanfreau G."/>
            <person name="Chen C.L."/>
            <person name="Cognat V."/>
            <person name="Croft M.T."/>
            <person name="Dent R."/>
            <person name="Dutcher S."/>
            <person name="Fernandez E."/>
            <person name="Fukuzawa H."/>
            <person name="Gonzalez-Ballester D."/>
            <person name="Gonzalez-Halphen D."/>
            <person name="Hallmann A."/>
            <person name="Hanikenne M."/>
            <person name="Hippler M."/>
            <person name="Inwood W."/>
            <person name="Jabbari K."/>
            <person name="Kalanon M."/>
            <person name="Kuras R."/>
            <person name="Lefebvre P.A."/>
            <person name="Lemaire S.D."/>
            <person name="Lobanov A.V."/>
            <person name="Lohr M."/>
            <person name="Manuell A."/>
            <person name="Meier I."/>
            <person name="Mets L."/>
            <person name="Mittag M."/>
            <person name="Mittelmeier T."/>
            <person name="Moroney J.V."/>
            <person name="Moseley J."/>
            <person name="Napoli C."/>
            <person name="Nedelcu A.M."/>
            <person name="Niyogi K."/>
            <person name="Novoselov S.V."/>
            <person name="Paulsen I.T."/>
            <person name="Pazour G."/>
            <person name="Purton S."/>
            <person name="Ral J.P."/>
            <person name="Riano-Pachon D.M."/>
            <person name="Riekhof W."/>
            <person name="Rymarquis L."/>
            <person name="Schroda M."/>
            <person name="Stern D."/>
            <person name="Umen J."/>
            <person name="Willows R."/>
            <person name="Wilson N."/>
            <person name="Zimmer S.L."/>
            <person name="Allmer J."/>
            <person name="Balk J."/>
            <person name="Bisova K."/>
            <person name="Chen C.J."/>
            <person name="Elias M."/>
            <person name="Gendler K."/>
            <person name="Hauser C."/>
            <person name="Lamb M.R."/>
            <person name="Ledford H."/>
            <person name="Long J.C."/>
            <person name="Minagawa J."/>
            <person name="Page M.D."/>
            <person name="Pan J."/>
            <person name="Pootakham W."/>
            <person name="Roje S."/>
            <person name="Rose A."/>
            <person name="Stahlberg E."/>
            <person name="Terauchi A.M."/>
            <person name="Yang P."/>
            <person name="Ball S."/>
            <person name="Bowler C."/>
            <person name="Dieckmann C.L."/>
            <person name="Gladyshev V.N."/>
            <person name="Green P."/>
            <person name="Jorgensen R."/>
            <person name="Mayfield S."/>
            <person name="Mueller-Roeber B."/>
            <person name="Rajamani S."/>
            <person name="Sayre R.T."/>
            <person name="Brokstein P."/>
            <person name="Dubchak I."/>
            <person name="Goodstein D."/>
            <person name="Hornick L."/>
            <person name="Huang Y.W."/>
            <person name="Jhaveri J."/>
            <person name="Luo Y."/>
            <person name="Martinez D."/>
            <person name="Ngau W.C."/>
            <person name="Otillar B."/>
            <person name="Poliakov A."/>
            <person name="Porter A."/>
            <person name="Szajkowski L."/>
            <person name="Werner G."/>
            <person name="Zhou K."/>
            <person name="Grigoriev I.V."/>
            <person name="Rokhsar D.S."/>
            <person name="Grossman A.R."/>
        </authorList>
    </citation>
    <scope>NUCLEOTIDE SEQUENCE [LARGE SCALE GENOMIC DNA]</scope>
    <source>
        <strain evidence="18">CC-503</strain>
    </source>
</reference>
<dbReference type="GO" id="GO:0031418">
    <property type="term" value="F:L-ascorbic acid binding"/>
    <property type="evidence" value="ECO:0007669"/>
    <property type="project" value="InterPro"/>
</dbReference>
<keyword evidence="12" id="KW-0472">Membrane</keyword>
<evidence type="ECO:0000313" key="18">
    <source>
        <dbReference type="Proteomes" id="UP000006906"/>
    </source>
</evidence>
<evidence type="ECO:0000256" key="8">
    <source>
        <dbReference type="ARBA" id="ARBA00022968"/>
    </source>
</evidence>
<dbReference type="OrthoDB" id="420380at2759"/>
<dbReference type="SMART" id="SM00702">
    <property type="entry name" value="P4Hc"/>
    <property type="match status" value="1"/>
</dbReference>
<evidence type="ECO:0000256" key="10">
    <source>
        <dbReference type="ARBA" id="ARBA00023002"/>
    </source>
</evidence>
<evidence type="ECO:0000256" key="6">
    <source>
        <dbReference type="ARBA" id="ARBA00022723"/>
    </source>
</evidence>
<evidence type="ECO:0000256" key="3">
    <source>
        <dbReference type="ARBA" id="ARBA00006511"/>
    </source>
</evidence>
<evidence type="ECO:0000256" key="1">
    <source>
        <dbReference type="ARBA" id="ARBA00001961"/>
    </source>
</evidence>
<evidence type="ECO:0000256" key="12">
    <source>
        <dbReference type="ARBA" id="ARBA00023136"/>
    </source>
</evidence>
<dbReference type="PROSITE" id="PS51471">
    <property type="entry name" value="FE2OG_OXY"/>
    <property type="match status" value="1"/>
</dbReference>
<dbReference type="GO" id="GO:0005506">
    <property type="term" value="F:iron ion binding"/>
    <property type="evidence" value="ECO:0007669"/>
    <property type="project" value="InterPro"/>
</dbReference>
<feature type="domain" description="Fe2OG dioxygenase" evidence="16">
    <location>
        <begin position="119"/>
        <end position="243"/>
    </location>
</feature>
<keyword evidence="8" id="KW-0735">Signal-anchor</keyword>
<accession>A0A2K3CYD1</accession>
<dbReference type="EMBL" id="CM008975">
    <property type="protein sequence ID" value="PNW73280.1"/>
    <property type="molecule type" value="Genomic_DNA"/>
</dbReference>
<dbReference type="EC" id="1.14.11.2" evidence="4"/>
<gene>
    <name evidence="17" type="ORF">CHLRE_14g626200v5</name>
</gene>
<comment type="cofactor">
    <cofactor evidence="1">
        <name>L-ascorbate</name>
        <dbReference type="ChEBI" id="CHEBI:38290"/>
    </cofactor>
</comment>
<dbReference type="InParanoid" id="A0A2K3CYD1"/>
<keyword evidence="7" id="KW-0223">Dioxygenase</keyword>
<evidence type="ECO:0000256" key="14">
    <source>
        <dbReference type="ARBA" id="ARBA00049169"/>
    </source>
</evidence>
<feature type="signal peptide" evidence="15">
    <location>
        <begin position="1"/>
        <end position="20"/>
    </location>
</feature>
<dbReference type="Proteomes" id="UP000006906">
    <property type="component" value="Chromosome 14"/>
</dbReference>
<proteinExistence type="inferred from homology"/>
<dbReference type="AlphaFoldDB" id="A0A2K3CYD1"/>
<feature type="chain" id="PRO_5014431486" description="procollagen-proline 4-dioxygenase" evidence="15">
    <location>
        <begin position="21"/>
        <end position="277"/>
    </location>
</feature>
<protein>
    <recommendedName>
        <fullName evidence="4">procollagen-proline 4-dioxygenase</fullName>
        <ecNumber evidence="4">1.14.11.2</ecNumber>
    </recommendedName>
</protein>
<evidence type="ECO:0000256" key="5">
    <source>
        <dbReference type="ARBA" id="ARBA00022692"/>
    </source>
</evidence>
<evidence type="ECO:0000256" key="4">
    <source>
        <dbReference type="ARBA" id="ARBA00012269"/>
    </source>
</evidence>
<dbReference type="Gene3D" id="2.60.120.620">
    <property type="entry name" value="q2cbj1_9rhob like domain"/>
    <property type="match status" value="1"/>
</dbReference>
<evidence type="ECO:0000259" key="16">
    <source>
        <dbReference type="PROSITE" id="PS51471"/>
    </source>
</evidence>
<dbReference type="KEGG" id="cre:CHLRE_14g626200v5"/>
<keyword evidence="10" id="KW-0560">Oxidoreductase</keyword>
<organism evidence="17 18">
    <name type="scientific">Chlamydomonas reinhardtii</name>
    <name type="common">Chlamydomonas smithii</name>
    <dbReference type="NCBI Taxonomy" id="3055"/>
    <lineage>
        <taxon>Eukaryota</taxon>
        <taxon>Viridiplantae</taxon>
        <taxon>Chlorophyta</taxon>
        <taxon>core chlorophytes</taxon>
        <taxon>Chlorophyceae</taxon>
        <taxon>CS clade</taxon>
        <taxon>Chlamydomonadales</taxon>
        <taxon>Chlamydomonadaceae</taxon>
        <taxon>Chlamydomonas</taxon>
    </lineage>
</organism>
<evidence type="ECO:0000256" key="7">
    <source>
        <dbReference type="ARBA" id="ARBA00022964"/>
    </source>
</evidence>
<dbReference type="RefSeq" id="XP_042916953.1">
    <property type="nucleotide sequence ID" value="XM_043070280.1"/>
</dbReference>
<dbReference type="InterPro" id="IPR044862">
    <property type="entry name" value="Pro_4_hyd_alph_FE2OG_OXY"/>
</dbReference>